<name>I0IH35_PHYMF</name>
<dbReference type="GO" id="GO:0016740">
    <property type="term" value="F:transferase activity"/>
    <property type="evidence" value="ECO:0007669"/>
    <property type="project" value="UniProtKB-KW"/>
</dbReference>
<dbReference type="GO" id="GO:0016829">
    <property type="term" value="F:lyase activity"/>
    <property type="evidence" value="ECO:0007669"/>
    <property type="project" value="UniProtKB-KW"/>
</dbReference>
<dbReference type="Gene3D" id="3.10.129.10">
    <property type="entry name" value="Hotdog Thioesterase"/>
    <property type="match status" value="1"/>
</dbReference>
<accession>I0IH35</accession>
<dbReference type="PANTHER" id="PTHR30272:SF1">
    <property type="entry name" value="3-HYDROXYACYL-[ACYL-CARRIER-PROTEIN] DEHYDRATASE"/>
    <property type="match status" value="1"/>
</dbReference>
<dbReference type="EC" id="4.2.1.-" evidence="4"/>
<evidence type="ECO:0000256" key="1">
    <source>
        <dbReference type="ARBA" id="ARBA00022679"/>
    </source>
</evidence>
<keyword evidence="1" id="KW-0808">Transferase</keyword>
<evidence type="ECO:0000259" key="3">
    <source>
        <dbReference type="PROSITE" id="PS50926"/>
    </source>
</evidence>
<dbReference type="HOGENOM" id="CLU_078912_3_3_0"/>
<dbReference type="InterPro" id="IPR013114">
    <property type="entry name" value="FabA_FabZ"/>
</dbReference>
<protein>
    <submittedName>
        <fullName evidence="4">Putative (3R)-hydroxymyristoyl-[acyl-carrier-protein] dehydratase</fullName>
        <ecNumber evidence="4">4.2.1.-</ecNumber>
    </submittedName>
</protein>
<reference evidence="4 5" key="1">
    <citation type="submission" date="2012-02" db="EMBL/GenBank/DDBJ databases">
        <title>Complete genome sequence of Phycisphaera mikurensis NBRC 102666.</title>
        <authorList>
            <person name="Ankai A."/>
            <person name="Hosoyama A."/>
            <person name="Terui Y."/>
            <person name="Sekine M."/>
            <person name="Fukai R."/>
            <person name="Kato Y."/>
            <person name="Nakamura S."/>
            <person name="Yamada-Narita S."/>
            <person name="Kawakoshi A."/>
            <person name="Fukunaga Y."/>
            <person name="Yamazaki S."/>
            <person name="Fujita N."/>
        </authorList>
    </citation>
    <scope>NUCLEOTIDE SEQUENCE [LARGE SCALE GENOMIC DNA]</scope>
    <source>
        <strain evidence="5">NBRC 102666 / KCTC 22515 / FYK2301M01</strain>
    </source>
</reference>
<feature type="domain" description="TRAM" evidence="3">
    <location>
        <begin position="84"/>
        <end position="135"/>
    </location>
</feature>
<dbReference type="AlphaFoldDB" id="I0IH35"/>
<organism evidence="4 5">
    <name type="scientific">Phycisphaera mikurensis (strain NBRC 102666 / KCTC 22515 / FYK2301M01)</name>
    <dbReference type="NCBI Taxonomy" id="1142394"/>
    <lineage>
        <taxon>Bacteria</taxon>
        <taxon>Pseudomonadati</taxon>
        <taxon>Planctomycetota</taxon>
        <taxon>Phycisphaerae</taxon>
        <taxon>Phycisphaerales</taxon>
        <taxon>Phycisphaeraceae</taxon>
        <taxon>Phycisphaera</taxon>
    </lineage>
</organism>
<gene>
    <name evidence="4" type="primary">fabZ</name>
    <name evidence="4" type="ordered locus">PSMK_24140</name>
</gene>
<evidence type="ECO:0000313" key="5">
    <source>
        <dbReference type="Proteomes" id="UP000007881"/>
    </source>
</evidence>
<dbReference type="InterPro" id="IPR002792">
    <property type="entry name" value="TRAM_dom"/>
</dbReference>
<keyword evidence="2 4" id="KW-0456">Lyase</keyword>
<evidence type="ECO:0000313" key="4">
    <source>
        <dbReference type="EMBL" id="BAM04573.1"/>
    </source>
</evidence>
<evidence type="ECO:0000256" key="2">
    <source>
        <dbReference type="ARBA" id="ARBA00023239"/>
    </source>
</evidence>
<dbReference type="Proteomes" id="UP000007881">
    <property type="component" value="Chromosome"/>
</dbReference>
<sequence length="135" mass="14567">MPFPMLDPGTAVRDGDTLTASRAVTEADDFLDDHFPGFPILPGVMMLEGLVQAASAWVDAAGLRPAEAEPLVVQEVKKVTYAAMVRRGETLEVTVDLKKREEGDRFTFQGTGRVNGREAVKGRFVLVPAVRPAVG</sequence>
<dbReference type="eggNOG" id="COG0764">
    <property type="taxonomic scope" value="Bacteria"/>
</dbReference>
<dbReference type="InterPro" id="IPR029069">
    <property type="entry name" value="HotDog_dom_sf"/>
</dbReference>
<dbReference type="EMBL" id="AP012338">
    <property type="protein sequence ID" value="BAM04573.1"/>
    <property type="molecule type" value="Genomic_DNA"/>
</dbReference>
<dbReference type="KEGG" id="phm:PSMK_24140"/>
<dbReference type="STRING" id="1142394.PSMK_24140"/>
<proteinExistence type="predicted"/>
<dbReference type="Pfam" id="PF07977">
    <property type="entry name" value="FabA"/>
    <property type="match status" value="1"/>
</dbReference>
<dbReference type="PROSITE" id="PS50926">
    <property type="entry name" value="TRAM"/>
    <property type="match status" value="1"/>
</dbReference>
<dbReference type="PANTHER" id="PTHR30272">
    <property type="entry name" value="3-HYDROXYACYL-[ACYL-CARRIER-PROTEIN] DEHYDRATASE"/>
    <property type="match status" value="1"/>
</dbReference>
<dbReference type="OrthoDB" id="9787658at2"/>
<keyword evidence="5" id="KW-1185">Reference proteome</keyword>
<dbReference type="SUPFAM" id="SSF54637">
    <property type="entry name" value="Thioesterase/thiol ester dehydrase-isomerase"/>
    <property type="match status" value="1"/>
</dbReference>
<dbReference type="RefSeq" id="WP_014437786.1">
    <property type="nucleotide sequence ID" value="NC_017080.1"/>
</dbReference>